<dbReference type="GO" id="GO:0006606">
    <property type="term" value="P:protein import into nucleus"/>
    <property type="evidence" value="ECO:0007669"/>
    <property type="project" value="TreeGrafter"/>
</dbReference>
<protein>
    <recommendedName>
        <fullName evidence="9">Nuclear pore complex protein Nup85</fullName>
    </recommendedName>
</protein>
<keyword evidence="5 9" id="KW-0653">Protein transport</keyword>
<comment type="similarity">
    <text evidence="2 9">Belongs to the nucleoporin Nup85 family.</text>
</comment>
<evidence type="ECO:0000256" key="8">
    <source>
        <dbReference type="ARBA" id="ARBA00023242"/>
    </source>
</evidence>
<dbReference type="PANTHER" id="PTHR13373">
    <property type="entry name" value="FROUNT PROTEIN-RELATED"/>
    <property type="match status" value="1"/>
</dbReference>
<reference evidence="10 11" key="2">
    <citation type="journal article" date="2019" name="G3 (Bethesda)">
        <title>Hybrid Assembly of the Genome of the Entomopathogenic Nematode Steinernema carpocapsae Identifies the X-Chromosome.</title>
        <authorList>
            <person name="Serra L."/>
            <person name="Macchietto M."/>
            <person name="Macias-Munoz A."/>
            <person name="McGill C.J."/>
            <person name="Rodriguez I.M."/>
            <person name="Rodriguez B."/>
            <person name="Murad R."/>
            <person name="Mortazavi A."/>
        </authorList>
    </citation>
    <scope>NUCLEOTIDE SEQUENCE [LARGE SCALE GENOMIC DNA]</scope>
    <source>
        <strain evidence="10 11">ALL</strain>
    </source>
</reference>
<comment type="subunit">
    <text evidence="9">Component of the nuclear pore complex (NPC).</text>
</comment>
<dbReference type="GO" id="GO:0045893">
    <property type="term" value="P:positive regulation of DNA-templated transcription"/>
    <property type="evidence" value="ECO:0007669"/>
    <property type="project" value="TreeGrafter"/>
</dbReference>
<dbReference type="Proteomes" id="UP000298663">
    <property type="component" value="Chromosome X"/>
</dbReference>
<keyword evidence="4 9" id="KW-0509">mRNA transport</keyword>
<comment type="subcellular location">
    <subcellularLocation>
        <location evidence="1 9">Nucleus</location>
        <location evidence="1 9">Nuclear pore complex</location>
    </subcellularLocation>
</comment>
<dbReference type="EMBL" id="AZBU02000001">
    <property type="protein sequence ID" value="TMS35397.1"/>
    <property type="molecule type" value="Genomic_DNA"/>
</dbReference>
<evidence type="ECO:0000313" key="10">
    <source>
        <dbReference type="EMBL" id="TMS35397.1"/>
    </source>
</evidence>
<dbReference type="Pfam" id="PF07575">
    <property type="entry name" value="Nucleopor_Nup85"/>
    <property type="match status" value="1"/>
</dbReference>
<evidence type="ECO:0000256" key="1">
    <source>
        <dbReference type="ARBA" id="ARBA00004567"/>
    </source>
</evidence>
<evidence type="ECO:0000256" key="7">
    <source>
        <dbReference type="ARBA" id="ARBA00023132"/>
    </source>
</evidence>
<dbReference type="GO" id="GO:0031965">
    <property type="term" value="C:nuclear membrane"/>
    <property type="evidence" value="ECO:0007669"/>
    <property type="project" value="UniProtKB-UniRule"/>
</dbReference>
<dbReference type="PANTHER" id="PTHR13373:SF21">
    <property type="entry name" value="NUCLEAR PORE COMPLEX PROTEIN NUP85"/>
    <property type="match status" value="1"/>
</dbReference>
<name>A0A4U8UT90_STECR</name>
<evidence type="ECO:0000256" key="5">
    <source>
        <dbReference type="ARBA" id="ARBA00022927"/>
    </source>
</evidence>
<keyword evidence="6 9" id="KW-0811">Translocation</keyword>
<evidence type="ECO:0000256" key="3">
    <source>
        <dbReference type="ARBA" id="ARBA00022448"/>
    </source>
</evidence>
<keyword evidence="8 9" id="KW-0539">Nucleus</keyword>
<dbReference type="GO" id="GO:0006406">
    <property type="term" value="P:mRNA export from nucleus"/>
    <property type="evidence" value="ECO:0007669"/>
    <property type="project" value="TreeGrafter"/>
</dbReference>
<keyword evidence="7 9" id="KW-0906">Nuclear pore complex</keyword>
<keyword evidence="3 9" id="KW-0813">Transport</keyword>
<keyword evidence="11" id="KW-1185">Reference proteome</keyword>
<evidence type="ECO:0000256" key="9">
    <source>
        <dbReference type="RuleBase" id="RU365073"/>
    </source>
</evidence>
<dbReference type="EMBL" id="CM016762">
    <property type="protein sequence ID" value="TMS35397.1"/>
    <property type="molecule type" value="Genomic_DNA"/>
</dbReference>
<evidence type="ECO:0000256" key="6">
    <source>
        <dbReference type="ARBA" id="ARBA00023010"/>
    </source>
</evidence>
<dbReference type="OrthoDB" id="17644at2759"/>
<dbReference type="InterPro" id="IPR011502">
    <property type="entry name" value="Nucleoporin_Nup85"/>
</dbReference>
<dbReference type="GO" id="GO:0017056">
    <property type="term" value="F:structural constituent of nuclear pore"/>
    <property type="evidence" value="ECO:0007669"/>
    <property type="project" value="TreeGrafter"/>
</dbReference>
<comment type="function">
    <text evidence="9">Functions as a component of the nuclear pore complex (NPC).</text>
</comment>
<organism evidence="10 11">
    <name type="scientific">Steinernema carpocapsae</name>
    <name type="common">Entomopathogenic nematode</name>
    <dbReference type="NCBI Taxonomy" id="34508"/>
    <lineage>
        <taxon>Eukaryota</taxon>
        <taxon>Metazoa</taxon>
        <taxon>Ecdysozoa</taxon>
        <taxon>Nematoda</taxon>
        <taxon>Chromadorea</taxon>
        <taxon>Rhabditida</taxon>
        <taxon>Tylenchina</taxon>
        <taxon>Panagrolaimomorpha</taxon>
        <taxon>Strongyloidoidea</taxon>
        <taxon>Steinernematidae</taxon>
        <taxon>Steinernema</taxon>
    </lineage>
</organism>
<reference evidence="10 11" key="1">
    <citation type="journal article" date="2015" name="Genome Biol.">
        <title>Comparative genomics of Steinernema reveals deeply conserved gene regulatory networks.</title>
        <authorList>
            <person name="Dillman A.R."/>
            <person name="Macchietto M."/>
            <person name="Porter C.F."/>
            <person name="Rogers A."/>
            <person name="Williams B."/>
            <person name="Antoshechkin I."/>
            <person name="Lee M.M."/>
            <person name="Goodwin Z."/>
            <person name="Lu X."/>
            <person name="Lewis E.E."/>
            <person name="Goodrich-Blair H."/>
            <person name="Stock S.P."/>
            <person name="Adams B.J."/>
            <person name="Sternberg P.W."/>
            <person name="Mortazavi A."/>
        </authorList>
    </citation>
    <scope>NUCLEOTIDE SEQUENCE [LARGE SCALE GENOMIC DNA]</scope>
    <source>
        <strain evidence="10 11">ALL</strain>
    </source>
</reference>
<evidence type="ECO:0000313" key="11">
    <source>
        <dbReference type="Proteomes" id="UP000298663"/>
    </source>
</evidence>
<keyword evidence="9" id="KW-0472">Membrane</keyword>
<dbReference type="STRING" id="34508.A0A4U8UT90"/>
<accession>A0A4U8UT90</accession>
<gene>
    <name evidence="10" type="ORF">L596_002809</name>
</gene>
<evidence type="ECO:0000256" key="2">
    <source>
        <dbReference type="ARBA" id="ARBA00005573"/>
    </source>
</evidence>
<dbReference type="GO" id="GO:0031080">
    <property type="term" value="C:nuclear pore outer ring"/>
    <property type="evidence" value="ECO:0007669"/>
    <property type="project" value="TreeGrafter"/>
</dbReference>
<proteinExistence type="inferred from homology"/>
<evidence type="ECO:0000256" key="4">
    <source>
        <dbReference type="ARBA" id="ARBA00022816"/>
    </source>
</evidence>
<comment type="caution">
    <text evidence="10">The sequence shown here is derived from an EMBL/GenBank/DDBJ whole genome shotgun (WGS) entry which is preliminary data.</text>
</comment>
<dbReference type="AlphaFoldDB" id="A0A4U8UT90"/>
<sequence>MNGFDFLEDYILRIPVEHSQKALQLLVVCDKWDLQGARDTITKELALKNLDKKCYPNAIMWALRHGNSALISAIVTETMENVDTKELLMVGNCLKCSGNLYFTCPELVFLRSYYEFLLYVSENKWESASDKLSVLLSNNSVPAFLYTPILDAMINCITYQDLDIASVAVGVSQAIEKLRSAITRSAIRVSNKKEILKKLSHLDYLLSDGLIFKDLMNA</sequence>